<reference evidence="1 2" key="1">
    <citation type="journal article" date="2016" name="Nat. Commun.">
        <title>Thousands of microbial genomes shed light on interconnected biogeochemical processes in an aquifer system.</title>
        <authorList>
            <person name="Anantharaman K."/>
            <person name="Brown C.T."/>
            <person name="Hug L.A."/>
            <person name="Sharon I."/>
            <person name="Castelle C.J."/>
            <person name="Probst A.J."/>
            <person name="Thomas B.C."/>
            <person name="Singh A."/>
            <person name="Wilkins M.J."/>
            <person name="Karaoz U."/>
            <person name="Brodie E.L."/>
            <person name="Williams K.H."/>
            <person name="Hubbard S.S."/>
            <person name="Banfield J.F."/>
        </authorList>
    </citation>
    <scope>NUCLEOTIDE SEQUENCE [LARGE SCALE GENOMIC DNA]</scope>
</reference>
<accession>A0A1F6GLN3</accession>
<proteinExistence type="predicted"/>
<organism evidence="1 2">
    <name type="scientific">Candidatus Lambdaproteobacteria bacterium RIFOXYD2_FULL_56_26</name>
    <dbReference type="NCBI Taxonomy" id="1817773"/>
    <lineage>
        <taxon>Bacteria</taxon>
        <taxon>Pseudomonadati</taxon>
        <taxon>Pseudomonadota</taxon>
        <taxon>Candidatus Lambdaproteobacteria</taxon>
    </lineage>
</organism>
<sequence length="136" mass="15503">MSEEFLLRWVILPPEPNQSSQTLELWVTNGNNHKTNLNGIVWLDGTTQKPLRLQNPSQGPTGFGPWFELEAYQTKVARLEPEPGLVLALQQNRELHCFLSHLPWPKAIRPIAMVNLEGNWIDQEALGQIKPEPNSF</sequence>
<dbReference type="EMBL" id="MFNF01000061">
    <property type="protein sequence ID" value="OGG99025.1"/>
    <property type="molecule type" value="Genomic_DNA"/>
</dbReference>
<name>A0A1F6GLN3_9PROT</name>
<gene>
    <name evidence="1" type="ORF">A2557_09665</name>
</gene>
<dbReference type="Proteomes" id="UP000177583">
    <property type="component" value="Unassembled WGS sequence"/>
</dbReference>
<evidence type="ECO:0000313" key="1">
    <source>
        <dbReference type="EMBL" id="OGG99025.1"/>
    </source>
</evidence>
<evidence type="ECO:0000313" key="2">
    <source>
        <dbReference type="Proteomes" id="UP000177583"/>
    </source>
</evidence>
<comment type="caution">
    <text evidence="1">The sequence shown here is derived from an EMBL/GenBank/DDBJ whole genome shotgun (WGS) entry which is preliminary data.</text>
</comment>
<dbReference type="AlphaFoldDB" id="A0A1F6GLN3"/>
<protein>
    <submittedName>
        <fullName evidence="1">Uncharacterized protein</fullName>
    </submittedName>
</protein>